<dbReference type="Proteomes" id="UP000437131">
    <property type="component" value="Unassembled WGS sequence"/>
</dbReference>
<evidence type="ECO:0000313" key="3">
    <source>
        <dbReference type="EMBL" id="MTF39705.1"/>
    </source>
</evidence>
<dbReference type="PANTHER" id="PTHR34800:SF1">
    <property type="entry name" value="TETRAPYRROLE-BINDING PROTEIN, CHLOROPLASTIC"/>
    <property type="match status" value="1"/>
</dbReference>
<feature type="domain" description="GUN4-like" evidence="2">
    <location>
        <begin position="36"/>
        <end position="169"/>
    </location>
</feature>
<dbReference type="InterPro" id="IPR008629">
    <property type="entry name" value="GUN4-like"/>
</dbReference>
<dbReference type="GO" id="GO:0030288">
    <property type="term" value="C:outer membrane-bounded periplasmic space"/>
    <property type="evidence" value="ECO:0007669"/>
    <property type="project" value="TreeGrafter"/>
</dbReference>
<dbReference type="CDD" id="cd16383">
    <property type="entry name" value="GUN4"/>
    <property type="match status" value="1"/>
</dbReference>
<proteinExistence type="predicted"/>
<evidence type="ECO:0000259" key="2">
    <source>
        <dbReference type="Pfam" id="PF05419"/>
    </source>
</evidence>
<dbReference type="RefSeq" id="WP_155084193.1">
    <property type="nucleotide sequence ID" value="NZ_WMIA01000016.1"/>
</dbReference>
<evidence type="ECO:0000313" key="4">
    <source>
        <dbReference type="Proteomes" id="UP000437131"/>
    </source>
</evidence>
<comment type="caution">
    <text evidence="3">The sequence shown here is derived from an EMBL/GenBank/DDBJ whole genome shotgun (WGS) entry which is preliminary data.</text>
</comment>
<dbReference type="InterPro" id="IPR037215">
    <property type="entry name" value="GUN4-like_sf"/>
</dbReference>
<reference evidence="3 4" key="1">
    <citation type="submission" date="2019-11" db="EMBL/GenBank/DDBJ databases">
        <title>Isolation of a new High Light Tolerant Cyanobacteria.</title>
        <authorList>
            <person name="Dobson Z."/>
            <person name="Vaughn N."/>
            <person name="Vaughn M."/>
            <person name="Fromme P."/>
            <person name="Mazor Y."/>
        </authorList>
    </citation>
    <scope>NUCLEOTIDE SEQUENCE [LARGE SCALE GENOMIC DNA]</scope>
    <source>
        <strain evidence="3 4">0216</strain>
    </source>
</reference>
<feature type="coiled-coil region" evidence="1">
    <location>
        <begin position="1"/>
        <end position="28"/>
    </location>
</feature>
<dbReference type="SUPFAM" id="SSF140869">
    <property type="entry name" value="GUN4-like"/>
    <property type="match status" value="1"/>
</dbReference>
<keyword evidence="1" id="KW-0175">Coiled coil</keyword>
<dbReference type="EMBL" id="WMIA01000016">
    <property type="protein sequence ID" value="MTF39705.1"/>
    <property type="molecule type" value="Genomic_DNA"/>
</dbReference>
<dbReference type="Pfam" id="PF05419">
    <property type="entry name" value="GUN4"/>
    <property type="match status" value="1"/>
</dbReference>
<evidence type="ECO:0000256" key="1">
    <source>
        <dbReference type="SAM" id="Coils"/>
    </source>
</evidence>
<organism evidence="3 4">
    <name type="scientific">Cyanobacterium aponinum 0216</name>
    <dbReference type="NCBI Taxonomy" id="2676140"/>
    <lineage>
        <taxon>Bacteria</taxon>
        <taxon>Bacillati</taxon>
        <taxon>Cyanobacteriota</taxon>
        <taxon>Cyanophyceae</taxon>
        <taxon>Oscillatoriophycideae</taxon>
        <taxon>Chroococcales</taxon>
        <taxon>Geminocystaceae</taxon>
        <taxon>Cyanobacterium</taxon>
    </lineage>
</organism>
<name>A0A844GZZ6_9CHRO</name>
<gene>
    <name evidence="3" type="ORF">GGC33_12330</name>
</gene>
<dbReference type="Gene3D" id="1.10.10.1770">
    <property type="entry name" value="Gun4-like"/>
    <property type="match status" value="1"/>
</dbReference>
<sequence length="189" mass="22098">MNDIEVRVQKLETEISHLTNLIEELQEQLILLPDIARYGTLQKFLKNKDFREADIETTRIMLEVAGEQRETLSPEDVSKYPCNSLQVIDQMWYKYSNGKFSFGVQLKNYYEAGGDIDTIRAQDVKVLTKFADKVGWLNENKQPRFSEYDDWDFSLSAPDGCFPAHWWKSPYGLKMVTFFFSRLISCNLI</sequence>
<accession>A0A844GZZ6</accession>
<dbReference type="PANTHER" id="PTHR34800">
    <property type="entry name" value="TETRAPYRROLE-BINDING PROTEIN, CHLOROPLASTIC"/>
    <property type="match status" value="1"/>
</dbReference>
<dbReference type="AlphaFoldDB" id="A0A844GZZ6"/>
<dbReference type="GO" id="GO:0046906">
    <property type="term" value="F:tetrapyrrole binding"/>
    <property type="evidence" value="ECO:0007669"/>
    <property type="project" value="TreeGrafter"/>
</dbReference>
<dbReference type="Gene3D" id="1.25.40.620">
    <property type="match status" value="1"/>
</dbReference>
<protein>
    <submittedName>
        <fullName evidence="3">GUN4 domain-containing protein</fullName>
    </submittedName>
</protein>